<name>A0A0P7BIU6_9BACT</name>
<evidence type="ECO:0000313" key="2">
    <source>
        <dbReference type="EMBL" id="KPM47054.1"/>
    </source>
</evidence>
<feature type="chain" id="PRO_5006135872" evidence="1">
    <location>
        <begin position="20"/>
        <end position="324"/>
    </location>
</feature>
<sequence>MLRLLILATLLLSCSPAEIPEYNIGETPKFEGLFPESPFLQKIKDNPQIHPDSDKMVNSLVKESQKSFVLSVKEWTVPVFYSTSADQTFDIPLKAGWAPVEEIKGVSIPAFAKPDPASDGHLSIIDKEKGCVYDFWKAQKTKSGWKAAWANALPIESDGIYSSGLSARGSGFALLQGIIWPEELKNNEIKHALVFSFNHTKSGGPVWPATESDGTTSGREAIPEGALVQLSPDLDLDSLNLNNYEKTIAKAMQDYGMYCADDGGGLQLYAVNANSYAENPYGEFWGEQSLVSLKKIPAKYFRVLQFGQQKNTTATISPNRCNQF</sequence>
<dbReference type="AlphaFoldDB" id="A0A0P7BIU6"/>
<dbReference type="Proteomes" id="UP000050454">
    <property type="component" value="Unassembled WGS sequence"/>
</dbReference>
<proteinExistence type="predicted"/>
<accession>A0A0P7BIU6</accession>
<keyword evidence="3" id="KW-1185">Reference proteome</keyword>
<evidence type="ECO:0000256" key="1">
    <source>
        <dbReference type="SAM" id="SignalP"/>
    </source>
</evidence>
<reference evidence="2 3" key="1">
    <citation type="submission" date="2015-07" db="EMBL/GenBank/DDBJ databases">
        <title>The draft genome sequence of Leadbetterella sp. JN14-9.</title>
        <authorList>
            <person name="Liu Y."/>
            <person name="Du J."/>
            <person name="Shao Z."/>
        </authorList>
    </citation>
    <scope>NUCLEOTIDE SEQUENCE [LARGE SCALE GENOMIC DNA]</scope>
    <source>
        <strain evidence="2 3">JN14-9</strain>
    </source>
</reference>
<protein>
    <submittedName>
        <fullName evidence="2">Uncharacterized protein</fullName>
    </submittedName>
</protein>
<keyword evidence="1" id="KW-0732">Signal</keyword>
<dbReference type="RefSeq" id="WP_055151137.1">
    <property type="nucleotide sequence ID" value="NZ_JXSZ01000013.1"/>
</dbReference>
<dbReference type="OrthoDB" id="8771597at2"/>
<evidence type="ECO:0000313" key="3">
    <source>
        <dbReference type="Proteomes" id="UP000050454"/>
    </source>
</evidence>
<comment type="caution">
    <text evidence="2">The sequence shown here is derived from an EMBL/GenBank/DDBJ whole genome shotgun (WGS) entry which is preliminary data.</text>
</comment>
<gene>
    <name evidence="2" type="ORF">AFM12_17685</name>
</gene>
<dbReference type="STRING" id="1605367.AFM12_17685"/>
<feature type="signal peptide" evidence="1">
    <location>
        <begin position="1"/>
        <end position="19"/>
    </location>
</feature>
<organism evidence="2 3">
    <name type="scientific">Jiulongibacter sediminis</name>
    <dbReference type="NCBI Taxonomy" id="1605367"/>
    <lineage>
        <taxon>Bacteria</taxon>
        <taxon>Pseudomonadati</taxon>
        <taxon>Bacteroidota</taxon>
        <taxon>Cytophagia</taxon>
        <taxon>Cytophagales</taxon>
        <taxon>Leadbetterellaceae</taxon>
        <taxon>Jiulongibacter</taxon>
    </lineage>
</organism>
<dbReference type="EMBL" id="LGTQ01000013">
    <property type="protein sequence ID" value="KPM47054.1"/>
    <property type="molecule type" value="Genomic_DNA"/>
</dbReference>